<dbReference type="EMBL" id="CP063196">
    <property type="protein sequence ID" value="UOE20386.1"/>
    <property type="molecule type" value="Genomic_DNA"/>
</dbReference>
<dbReference type="Pfam" id="PF14472">
    <property type="entry name" value="DUF4429"/>
    <property type="match status" value="2"/>
</dbReference>
<feature type="domain" description="DUF4429" evidence="2">
    <location>
        <begin position="145"/>
        <end position="234"/>
    </location>
</feature>
<evidence type="ECO:0000313" key="3">
    <source>
        <dbReference type="EMBL" id="UOE20386.1"/>
    </source>
</evidence>
<dbReference type="Pfam" id="PF09851">
    <property type="entry name" value="SHOCT"/>
    <property type="match status" value="1"/>
</dbReference>
<reference evidence="3" key="1">
    <citation type="submission" date="2020-10" db="EMBL/GenBank/DDBJ databases">
        <title>De novo genome project of the cellulose decomposer Thermobifida halotolerans type strain.</title>
        <authorList>
            <person name="Nagy I."/>
            <person name="Horvath B."/>
            <person name="Kukolya J."/>
            <person name="Nagy I."/>
            <person name="Orsini M."/>
        </authorList>
    </citation>
    <scope>NUCLEOTIDE SEQUENCE</scope>
    <source>
        <strain evidence="3">DSM 44931</strain>
    </source>
</reference>
<dbReference type="Proteomes" id="UP000265719">
    <property type="component" value="Chromosome"/>
</dbReference>
<dbReference type="AlphaFoldDB" id="A0A399G740"/>
<dbReference type="OrthoDB" id="3698908at2"/>
<name>A0A399G740_9ACTN</name>
<feature type="domain" description="DUF4429" evidence="2">
    <location>
        <begin position="11"/>
        <end position="105"/>
    </location>
</feature>
<evidence type="ECO:0000313" key="4">
    <source>
        <dbReference type="Proteomes" id="UP000265719"/>
    </source>
</evidence>
<keyword evidence="4" id="KW-1185">Reference proteome</keyword>
<proteinExistence type="predicted"/>
<dbReference type="InterPro" id="IPR018649">
    <property type="entry name" value="SHOCT"/>
</dbReference>
<organism evidence="3 4">
    <name type="scientific">Thermobifida halotolerans</name>
    <dbReference type="NCBI Taxonomy" id="483545"/>
    <lineage>
        <taxon>Bacteria</taxon>
        <taxon>Bacillati</taxon>
        <taxon>Actinomycetota</taxon>
        <taxon>Actinomycetes</taxon>
        <taxon>Streptosporangiales</taxon>
        <taxon>Nocardiopsidaceae</taxon>
        <taxon>Thermobifida</taxon>
    </lineage>
</organism>
<dbReference type="InterPro" id="IPR027860">
    <property type="entry name" value="DUF4429"/>
</dbReference>
<protein>
    <submittedName>
        <fullName evidence="3">DUF4429 domain-containing protein</fullName>
    </submittedName>
</protein>
<gene>
    <name evidence="3" type="ORF">NI17_003890</name>
</gene>
<evidence type="ECO:0000259" key="2">
    <source>
        <dbReference type="Pfam" id="PF14472"/>
    </source>
</evidence>
<accession>A0A399G740</accession>
<evidence type="ECO:0000259" key="1">
    <source>
        <dbReference type="Pfam" id="PF09851"/>
    </source>
</evidence>
<dbReference type="KEGG" id="thao:NI17_003890"/>
<dbReference type="RefSeq" id="WP_068689319.1">
    <property type="nucleotide sequence ID" value="NZ_CP063196.1"/>
</dbReference>
<sequence length="292" mass="32597">MDELRGKQGIWRFDGETVSIHYRTGWRADPLLVALGRCRLPVAAVSLVEFTPRGVRGKDWRLRLRLHERADPFTAVGAGLAEKSQPFLLTGRPATELLAEYYADQFAAAAEAARDDGDPAPPEQLATGLVPPLPLHVQTSEGTAFFDGEAVRLVWSGEAGSRKRREQRREFPLSEIRRAEWVPTDGWNEGYLRIVTHEAGTSPAAAKPGKDLSCLLTNSSRREEARTLLLAATVTAHLWARDTSGPARPTDAYTADERTVYDRIRELGRLRDEGLLTEEEFRAKKTELLDRL</sequence>
<feature type="domain" description="SHOCT" evidence="1">
    <location>
        <begin position="262"/>
        <end position="289"/>
    </location>
</feature>